<dbReference type="Proteomes" id="UP000095286">
    <property type="component" value="Unplaced"/>
</dbReference>
<protein>
    <submittedName>
        <fullName evidence="2">Phosphatidylinositol N-acetylglucosaminyltransferase subunit C</fullName>
    </submittedName>
</protein>
<dbReference type="WBParaSite" id="RSKR_0000589450.1">
    <property type="protein sequence ID" value="RSKR_0000589450.1"/>
    <property type="gene ID" value="RSKR_0000589450"/>
</dbReference>
<organism evidence="1 2">
    <name type="scientific">Rhabditophanes sp. KR3021</name>
    <dbReference type="NCBI Taxonomy" id="114890"/>
    <lineage>
        <taxon>Eukaryota</taxon>
        <taxon>Metazoa</taxon>
        <taxon>Ecdysozoa</taxon>
        <taxon>Nematoda</taxon>
        <taxon>Chromadorea</taxon>
        <taxon>Rhabditida</taxon>
        <taxon>Tylenchina</taxon>
        <taxon>Panagrolaimomorpha</taxon>
        <taxon>Strongyloidoidea</taxon>
        <taxon>Alloionematidae</taxon>
        <taxon>Rhabditophanes</taxon>
    </lineage>
</organism>
<name>A0AC35TZC3_9BILA</name>
<accession>A0AC35TZC3</accession>
<evidence type="ECO:0000313" key="2">
    <source>
        <dbReference type="WBParaSite" id="RSKR_0000589450.1"/>
    </source>
</evidence>
<sequence>MDVPKKWQKILYKKHNYADNYFDKDAFLEGLRKNENVHLYTYLEVFTGMKTFMVQCDTIILYYVAYYLILSESVPKILLFSMNVCIPAIWLIWLKKTNIYSRSDIYESLKNLFVCCLIAYGGSPIIKTLATEIDTDTIYVSSALIFTLSLLFHDFGLSVPMVNTNFSTSLCLAASVFLISRLQNTSDSYYMLVLSYGLFNTFPKLRNVINDNVCSLLSVSVVTASLISTFLLQHYLPLFMFYIFCHACILRVVPRLFIKAQEWKETIHGPWDEATVRTN</sequence>
<reference evidence="2" key="1">
    <citation type="submission" date="2016-11" db="UniProtKB">
        <authorList>
            <consortium name="WormBaseParasite"/>
        </authorList>
    </citation>
    <scope>IDENTIFICATION</scope>
    <source>
        <strain evidence="2">KR3021</strain>
    </source>
</reference>
<evidence type="ECO:0000313" key="1">
    <source>
        <dbReference type="Proteomes" id="UP000095286"/>
    </source>
</evidence>
<proteinExistence type="predicted"/>